<evidence type="ECO:0000256" key="1">
    <source>
        <dbReference type="SAM" id="MobiDB-lite"/>
    </source>
</evidence>
<feature type="compositionally biased region" description="Basic and acidic residues" evidence="1">
    <location>
        <begin position="175"/>
        <end position="191"/>
    </location>
</feature>
<protein>
    <submittedName>
        <fullName evidence="2">Uncharacterized protein</fullName>
    </submittedName>
</protein>
<gene>
    <name evidence="2" type="ORF">PGLA2088_LOCUS13318</name>
</gene>
<comment type="caution">
    <text evidence="2">The sequence shown here is derived from an EMBL/GenBank/DDBJ whole genome shotgun (WGS) entry which is preliminary data.</text>
</comment>
<evidence type="ECO:0000313" key="3">
    <source>
        <dbReference type="Proteomes" id="UP000626109"/>
    </source>
</evidence>
<dbReference type="AlphaFoldDB" id="A0A813IY27"/>
<evidence type="ECO:0000313" key="2">
    <source>
        <dbReference type="EMBL" id="CAE8658219.1"/>
    </source>
</evidence>
<sequence length="206" mass="23858">MRRALVETESEVGVDAMEDLGLKFFLTLNKSYWIGRCCTLQTPRIACLETALAYRQQFAELQHALSHRGVVRCGLLNRLSIADLEDNWHRFSALYIEACCGLGEAANLDASSPKSREAVAKRLAAMVEANSAHREKQLRAWNCRHMLQEERLQRQMARMERHALLRDARTERHALLRDRRAMSREDRDEARRRKLQSKSSRGRPRS</sequence>
<name>A0A813IY27_POLGL</name>
<dbReference type="Proteomes" id="UP000626109">
    <property type="component" value="Unassembled WGS sequence"/>
</dbReference>
<feature type="compositionally biased region" description="Basic residues" evidence="1">
    <location>
        <begin position="192"/>
        <end position="206"/>
    </location>
</feature>
<accession>A0A813IY27</accession>
<organism evidence="2 3">
    <name type="scientific">Polarella glacialis</name>
    <name type="common">Dinoflagellate</name>
    <dbReference type="NCBI Taxonomy" id="89957"/>
    <lineage>
        <taxon>Eukaryota</taxon>
        <taxon>Sar</taxon>
        <taxon>Alveolata</taxon>
        <taxon>Dinophyceae</taxon>
        <taxon>Suessiales</taxon>
        <taxon>Suessiaceae</taxon>
        <taxon>Polarella</taxon>
    </lineage>
</organism>
<proteinExistence type="predicted"/>
<dbReference type="EMBL" id="CAJNNW010015886">
    <property type="protein sequence ID" value="CAE8658219.1"/>
    <property type="molecule type" value="Genomic_DNA"/>
</dbReference>
<feature type="region of interest" description="Disordered" evidence="1">
    <location>
        <begin position="175"/>
        <end position="206"/>
    </location>
</feature>
<reference evidence="2" key="1">
    <citation type="submission" date="2021-02" db="EMBL/GenBank/DDBJ databases">
        <authorList>
            <person name="Dougan E. K."/>
            <person name="Rhodes N."/>
            <person name="Thang M."/>
            <person name="Chan C."/>
        </authorList>
    </citation>
    <scope>NUCLEOTIDE SEQUENCE</scope>
</reference>